<evidence type="ECO:0000313" key="2">
    <source>
        <dbReference type="EMBL" id="GAA4100659.1"/>
    </source>
</evidence>
<feature type="domain" description="YdhG-like" evidence="1">
    <location>
        <begin position="20"/>
        <end position="117"/>
    </location>
</feature>
<gene>
    <name evidence="2" type="ORF">GCM10022392_26590</name>
</gene>
<sequence>MAQAGINPKVDFFFDKEKRWQQEIERLRVICLDTGLTEELKWGCPCYAFEGKNIVLIHTFKEYCALLFFKGVLLSDADGILIQQTENVQGARQIRFANIREVIDREAAIKAYIFEAIEVEKAGLKVELKKTDEFNMPIEFQYKLDHIPALKTAFQALTQGRQRAYLLHFSQAKQAQTREARIEKYIPQILNGKGLND</sequence>
<dbReference type="Proteomes" id="UP001500841">
    <property type="component" value="Unassembled WGS sequence"/>
</dbReference>
<dbReference type="SUPFAM" id="SSF159888">
    <property type="entry name" value="YdhG-like"/>
    <property type="match status" value="1"/>
</dbReference>
<proteinExistence type="predicted"/>
<evidence type="ECO:0000259" key="1">
    <source>
        <dbReference type="Pfam" id="PF08818"/>
    </source>
</evidence>
<name>A0ABP7X010_9SPHI</name>
<dbReference type="RefSeq" id="WP_345105345.1">
    <property type="nucleotide sequence ID" value="NZ_BAABCV010000009.1"/>
</dbReference>
<dbReference type="PIRSF" id="PIRSF021308">
    <property type="entry name" value="UCP021308"/>
    <property type="match status" value="1"/>
</dbReference>
<accession>A0ABP7X010</accession>
<dbReference type="InterPro" id="IPR016786">
    <property type="entry name" value="YdeI_bac"/>
</dbReference>
<protein>
    <submittedName>
        <fullName evidence="2">YdeI family protein</fullName>
    </submittedName>
</protein>
<organism evidence="2 3">
    <name type="scientific">Mucilaginibacter panaciglaebae</name>
    <dbReference type="NCBI Taxonomy" id="502331"/>
    <lineage>
        <taxon>Bacteria</taxon>
        <taxon>Pseudomonadati</taxon>
        <taxon>Bacteroidota</taxon>
        <taxon>Sphingobacteriia</taxon>
        <taxon>Sphingobacteriales</taxon>
        <taxon>Sphingobacteriaceae</taxon>
        <taxon>Mucilaginibacter</taxon>
    </lineage>
</organism>
<dbReference type="Gene3D" id="3.90.1150.200">
    <property type="match status" value="1"/>
</dbReference>
<comment type="caution">
    <text evidence="2">The sequence shown here is derived from an EMBL/GenBank/DDBJ whole genome shotgun (WGS) entry which is preliminary data.</text>
</comment>
<evidence type="ECO:0000313" key="3">
    <source>
        <dbReference type="Proteomes" id="UP001500841"/>
    </source>
</evidence>
<dbReference type="InterPro" id="IPR014922">
    <property type="entry name" value="YdhG-like"/>
</dbReference>
<keyword evidence="3" id="KW-1185">Reference proteome</keyword>
<reference evidence="3" key="1">
    <citation type="journal article" date="2019" name="Int. J. Syst. Evol. Microbiol.">
        <title>The Global Catalogue of Microorganisms (GCM) 10K type strain sequencing project: providing services to taxonomists for standard genome sequencing and annotation.</title>
        <authorList>
            <consortium name="The Broad Institute Genomics Platform"/>
            <consortium name="The Broad Institute Genome Sequencing Center for Infectious Disease"/>
            <person name="Wu L."/>
            <person name="Ma J."/>
        </authorList>
    </citation>
    <scope>NUCLEOTIDE SEQUENCE [LARGE SCALE GENOMIC DNA]</scope>
    <source>
        <strain evidence="3">JCM 17085</strain>
    </source>
</reference>
<dbReference type="Pfam" id="PF08818">
    <property type="entry name" value="DUF1801"/>
    <property type="match status" value="1"/>
</dbReference>
<dbReference type="EMBL" id="BAABCV010000009">
    <property type="protein sequence ID" value="GAA4100659.1"/>
    <property type="molecule type" value="Genomic_DNA"/>
</dbReference>
<dbReference type="Pfam" id="PF13376">
    <property type="entry name" value="OmdA"/>
    <property type="match status" value="1"/>
</dbReference>